<dbReference type="InterPro" id="IPR002035">
    <property type="entry name" value="VWF_A"/>
</dbReference>
<dbReference type="PROSITE" id="PS50234">
    <property type="entry name" value="VWFA"/>
    <property type="match status" value="1"/>
</dbReference>
<protein>
    <recommendedName>
        <fullName evidence="1">VWFA domain-containing protein</fullName>
    </recommendedName>
</protein>
<gene>
    <name evidence="2" type="ORF">CYMTET_37161</name>
</gene>
<dbReference type="Proteomes" id="UP001190700">
    <property type="component" value="Unassembled WGS sequence"/>
</dbReference>
<dbReference type="Gene3D" id="3.40.50.410">
    <property type="entry name" value="von Willebrand factor, type A domain"/>
    <property type="match status" value="1"/>
</dbReference>
<feature type="domain" description="VWFA" evidence="1">
    <location>
        <begin position="21"/>
        <end position="136"/>
    </location>
</feature>
<dbReference type="EMBL" id="LGRX02024744">
    <property type="protein sequence ID" value="KAK3253592.1"/>
    <property type="molecule type" value="Genomic_DNA"/>
</dbReference>
<evidence type="ECO:0000259" key="1">
    <source>
        <dbReference type="PROSITE" id="PS50234"/>
    </source>
</evidence>
<reference evidence="2 3" key="1">
    <citation type="journal article" date="2015" name="Genome Biol. Evol.">
        <title>Comparative Genomics of a Bacterivorous Green Alga Reveals Evolutionary Causalities and Consequences of Phago-Mixotrophic Mode of Nutrition.</title>
        <authorList>
            <person name="Burns J.A."/>
            <person name="Paasch A."/>
            <person name="Narechania A."/>
            <person name="Kim E."/>
        </authorList>
    </citation>
    <scope>NUCLEOTIDE SEQUENCE [LARGE SCALE GENOMIC DNA]</scope>
    <source>
        <strain evidence="2 3">PLY_AMNH</strain>
    </source>
</reference>
<accession>A0AAE0CEF8</accession>
<dbReference type="SUPFAM" id="SSF53300">
    <property type="entry name" value="vWA-like"/>
    <property type="match status" value="1"/>
</dbReference>
<sequence>MQRAMRAPESREEALLACLQARELLTAGVPHHAHRIVILLSDGIVESQHAREATVQAQKLCAEVPNVHLYAMGVGREVDAKTLRQLISECEQQQQAGMIVGEPGYPGINALNVEPSSAIEDGISPSSANAQIFQAVLHRFADFPLPRHIAPASRYLNLCTIGRRLLRLHHGGHTISV</sequence>
<keyword evidence="3" id="KW-1185">Reference proteome</keyword>
<comment type="caution">
    <text evidence="2">The sequence shown here is derived from an EMBL/GenBank/DDBJ whole genome shotgun (WGS) entry which is preliminary data.</text>
</comment>
<organism evidence="2 3">
    <name type="scientific">Cymbomonas tetramitiformis</name>
    <dbReference type="NCBI Taxonomy" id="36881"/>
    <lineage>
        <taxon>Eukaryota</taxon>
        <taxon>Viridiplantae</taxon>
        <taxon>Chlorophyta</taxon>
        <taxon>Pyramimonadophyceae</taxon>
        <taxon>Pyramimonadales</taxon>
        <taxon>Pyramimonadaceae</taxon>
        <taxon>Cymbomonas</taxon>
    </lineage>
</organism>
<dbReference type="InterPro" id="IPR036465">
    <property type="entry name" value="vWFA_dom_sf"/>
</dbReference>
<proteinExistence type="predicted"/>
<evidence type="ECO:0000313" key="3">
    <source>
        <dbReference type="Proteomes" id="UP001190700"/>
    </source>
</evidence>
<evidence type="ECO:0000313" key="2">
    <source>
        <dbReference type="EMBL" id="KAK3253592.1"/>
    </source>
</evidence>
<dbReference type="AlphaFoldDB" id="A0AAE0CEF8"/>
<name>A0AAE0CEF8_9CHLO</name>